<proteinExistence type="predicted"/>
<dbReference type="Proteomes" id="UP000185944">
    <property type="component" value="Unassembled WGS sequence"/>
</dbReference>
<dbReference type="EMBL" id="LTDL01000042">
    <property type="protein sequence ID" value="OAG28816.1"/>
    <property type="molecule type" value="Genomic_DNA"/>
</dbReference>
<evidence type="ECO:0000313" key="2">
    <source>
        <dbReference type="Proteomes" id="UP000185944"/>
    </source>
</evidence>
<sequence>MLDSTIIEKVGRYLTPDEKIKNSNGLLCGMMETKSFKKLHRKRCEETLAALGSPVNYYKKFRKPNLRCLKNPIENVLRARDSTTDPSTESSIIKERVSKLEFLFKKISVYKKSVVLPMPPSSLEENREPQE</sequence>
<organism evidence="1 2">
    <name type="scientific">Nematocida displodere</name>
    <dbReference type="NCBI Taxonomy" id="1805483"/>
    <lineage>
        <taxon>Eukaryota</taxon>
        <taxon>Fungi</taxon>
        <taxon>Fungi incertae sedis</taxon>
        <taxon>Microsporidia</taxon>
        <taxon>Nematocida</taxon>
    </lineage>
</organism>
<evidence type="ECO:0000313" key="1">
    <source>
        <dbReference type="EMBL" id="OAG28816.1"/>
    </source>
</evidence>
<dbReference type="RefSeq" id="XP_067543561.1">
    <property type="nucleotide sequence ID" value="XM_067688373.1"/>
</dbReference>
<keyword evidence="2" id="KW-1185">Reference proteome</keyword>
<reference evidence="1 2" key="1">
    <citation type="submission" date="2016-02" db="EMBL/GenBank/DDBJ databases">
        <title>Discovery of a natural microsporidian pathogen with a broad tissue tropism in Caenorhabditis elegans.</title>
        <authorList>
            <person name="Luallen R.J."/>
            <person name="Reinke A.W."/>
            <person name="Tong L."/>
            <person name="Botts M.R."/>
            <person name="Felix M.-A."/>
            <person name="Troemel E.R."/>
        </authorList>
    </citation>
    <scope>NUCLEOTIDE SEQUENCE [LARGE SCALE GENOMIC DNA]</scope>
    <source>
        <strain evidence="1 2">JUm2807</strain>
    </source>
</reference>
<dbReference type="GeneID" id="93647305"/>
<dbReference type="OrthoDB" id="2195022at2759"/>
<dbReference type="VEuPathDB" id="MicrosporidiaDB:NEDG_00955"/>
<gene>
    <name evidence="1" type="ORF">NEDG_00955</name>
</gene>
<name>A0A177EAQ8_9MICR</name>
<comment type="caution">
    <text evidence="1">The sequence shown here is derived from an EMBL/GenBank/DDBJ whole genome shotgun (WGS) entry which is preliminary data.</text>
</comment>
<protein>
    <submittedName>
        <fullName evidence="1">Uncharacterized protein</fullName>
    </submittedName>
</protein>
<accession>A0A177EAQ8</accession>
<dbReference type="AlphaFoldDB" id="A0A177EAQ8"/>